<dbReference type="GO" id="GO:0035438">
    <property type="term" value="F:cyclic-di-GMP binding"/>
    <property type="evidence" value="ECO:0007669"/>
    <property type="project" value="InterPro"/>
</dbReference>
<keyword evidence="3" id="KW-0975">Bacterial flagellum</keyword>
<keyword evidence="6" id="KW-0969">Cilium</keyword>
<reference evidence="7" key="1">
    <citation type="submission" date="2016-10" db="EMBL/GenBank/DDBJ databases">
        <authorList>
            <person name="Varghese N."/>
            <person name="Submissions S."/>
        </authorList>
    </citation>
    <scope>NUCLEOTIDE SEQUENCE [LARGE SCALE GENOMIC DNA]</scope>
    <source>
        <strain evidence="7">NRRL B-51270</strain>
    </source>
</reference>
<gene>
    <name evidence="6" type="ORF">SAMN05216421_2942</name>
</gene>
<dbReference type="STRING" id="487184.SAMN05216421_2942"/>
<keyword evidence="6" id="KW-0282">Flagellum</keyword>
<keyword evidence="7" id="KW-1185">Reference proteome</keyword>
<dbReference type="InterPro" id="IPR009875">
    <property type="entry name" value="PilZ_domain"/>
</dbReference>
<dbReference type="AlphaFoldDB" id="A0A1H1XRU7"/>
<dbReference type="Pfam" id="PF07238">
    <property type="entry name" value="PilZ"/>
    <property type="match status" value="1"/>
</dbReference>
<dbReference type="EMBL" id="LT629736">
    <property type="protein sequence ID" value="SDT11945.1"/>
    <property type="molecule type" value="Genomic_DNA"/>
</dbReference>
<accession>A0A1H1XRU7</accession>
<keyword evidence="6" id="KW-0966">Cell projection</keyword>
<evidence type="ECO:0000256" key="1">
    <source>
        <dbReference type="ARBA" id="ARBA00022636"/>
    </source>
</evidence>
<dbReference type="Gene3D" id="2.30.110.10">
    <property type="entry name" value="Electron Transport, Fmn-binding Protein, Chain A"/>
    <property type="match status" value="1"/>
</dbReference>
<evidence type="ECO:0000259" key="4">
    <source>
        <dbReference type="Pfam" id="PF07238"/>
    </source>
</evidence>
<feature type="domain" description="PilZ" evidence="4">
    <location>
        <begin position="181"/>
        <end position="285"/>
    </location>
</feature>
<evidence type="ECO:0000313" key="6">
    <source>
        <dbReference type="EMBL" id="SDT11945.1"/>
    </source>
</evidence>
<name>A0A1H1XRU7_9GAMM</name>
<evidence type="ECO:0000256" key="2">
    <source>
        <dbReference type="ARBA" id="ARBA00022741"/>
    </source>
</evidence>
<protein>
    <submittedName>
        <fullName evidence="6">C-di-GMP-binding flagellar brake protein YcgR, contains PilZNR and PilZ domains</fullName>
    </submittedName>
</protein>
<evidence type="ECO:0000313" key="7">
    <source>
        <dbReference type="Proteomes" id="UP000243207"/>
    </source>
</evidence>
<keyword evidence="2" id="KW-0547">Nucleotide-binding</keyword>
<feature type="domain" description="Type III secretion system flagellar brake protein YcgR PilZN" evidence="5">
    <location>
        <begin position="89"/>
        <end position="172"/>
    </location>
</feature>
<evidence type="ECO:0000259" key="5">
    <source>
        <dbReference type="Pfam" id="PF12945"/>
    </source>
</evidence>
<sequence>MAYGEASLPLIMLKDDEVAVDVPLPWNLLDAEGTVLFQRSTIIDNPALLAQLLKLGLYRCVPAIVEEEKPEPAAPEIQTCSMAQIQLAPGDHVQLQCLHGSSAERYQVRMIGCHAPVSLMVTAPLVNGRLVFIKEGQQFLVRGFVGKDAVAYRTRVIKSQLAPFPYLHLAYPETVQSMRIRSTARVAVNLAASVTSPTGTASGKIADLSVGGARMLSSRVLAKKDDEIKMAFRINPAGLDVHLTLRGRVRTVQRDESRPDVVATGVEFYSLSEQERLYLTNMVYQNLLKDTV</sequence>
<proteinExistence type="predicted"/>
<dbReference type="SUPFAM" id="SSF141371">
    <property type="entry name" value="PilZ domain-like"/>
    <property type="match status" value="2"/>
</dbReference>
<dbReference type="InterPro" id="IPR012349">
    <property type="entry name" value="Split_barrel_FMN-bd"/>
</dbReference>
<keyword evidence="1" id="KW-0973">c-di-GMP</keyword>
<dbReference type="Gene3D" id="2.40.10.220">
    <property type="entry name" value="predicted glycosyltransferase like domains"/>
    <property type="match status" value="1"/>
</dbReference>
<dbReference type="Proteomes" id="UP000243207">
    <property type="component" value="Chromosome I"/>
</dbReference>
<dbReference type="Pfam" id="PF12945">
    <property type="entry name" value="PilZNR"/>
    <property type="match status" value="1"/>
</dbReference>
<evidence type="ECO:0000256" key="3">
    <source>
        <dbReference type="ARBA" id="ARBA00023143"/>
    </source>
</evidence>
<organism evidence="6 7">
    <name type="scientific">Halopseudomonas xinjiangensis</name>
    <dbReference type="NCBI Taxonomy" id="487184"/>
    <lineage>
        <taxon>Bacteria</taxon>
        <taxon>Pseudomonadati</taxon>
        <taxon>Pseudomonadota</taxon>
        <taxon>Gammaproteobacteria</taxon>
        <taxon>Pseudomonadales</taxon>
        <taxon>Pseudomonadaceae</taxon>
        <taxon>Halopseudomonas</taxon>
    </lineage>
</organism>
<dbReference type="InterPro" id="IPR009926">
    <property type="entry name" value="T3SS_YcgR_PilZN"/>
</dbReference>